<evidence type="ECO:0000313" key="2">
    <source>
        <dbReference type="EMBL" id="ADY25668.1"/>
    </source>
</evidence>
<reference evidence="3" key="1">
    <citation type="submission" date="2011-02" db="EMBL/GenBank/DDBJ databases">
        <title>The complete sequence of chromosome of Deinococcus proteolyticus DSM 20540.</title>
        <authorList>
            <consortium name="US DOE Joint Genome Institute (JGI-PGF)"/>
            <person name="Lucas S."/>
            <person name="Copeland A."/>
            <person name="Lapidus A."/>
            <person name="Bruce D."/>
            <person name="Goodwin L."/>
            <person name="Pitluck S."/>
            <person name="Kyrpides N."/>
            <person name="Mavromatis K."/>
            <person name="Pagani I."/>
            <person name="Ivanova N."/>
            <person name="Ovchinnikova G."/>
            <person name="Zeytun A."/>
            <person name="Detter J.C."/>
            <person name="Han C."/>
            <person name="Land M."/>
            <person name="Hauser L."/>
            <person name="Markowitz V."/>
            <person name="Cheng J.-F."/>
            <person name="Hugenholtz P."/>
            <person name="Woyke T."/>
            <person name="Wu D."/>
            <person name="Pukall R."/>
            <person name="Steenblock K."/>
            <person name="Brambilla E."/>
            <person name="Klenk H.-P."/>
            <person name="Eisen J.A."/>
        </authorList>
    </citation>
    <scope>NUCLEOTIDE SEQUENCE [LARGE SCALE GENOMIC DNA]</scope>
    <source>
        <strain evidence="3">ATCC 35074 / DSM 20540 / JCM 6276 / NBRC 101906 / NCIMB 13154 / VKM Ac-1939 / CCM 2703 / MRP</strain>
    </source>
</reference>
<dbReference type="HOGENOM" id="CLU_1352780_0_0_0"/>
<protein>
    <submittedName>
        <fullName evidence="2">Uncharacterized protein</fullName>
    </submittedName>
</protein>
<evidence type="ECO:0000256" key="1">
    <source>
        <dbReference type="SAM" id="SignalP"/>
    </source>
</evidence>
<dbReference type="OrthoDB" id="70262at2"/>
<dbReference type="EMBL" id="CP002536">
    <property type="protein sequence ID" value="ADY25668.1"/>
    <property type="molecule type" value="Genomic_DNA"/>
</dbReference>
<dbReference type="AlphaFoldDB" id="F0RKH8"/>
<dbReference type="Proteomes" id="UP000007718">
    <property type="component" value="Chromosome"/>
</dbReference>
<dbReference type="KEGG" id="dpt:Deipr_0501"/>
<keyword evidence="1" id="KW-0732">Signal</keyword>
<organism evidence="2 3">
    <name type="scientific">Deinococcus proteolyticus (strain ATCC 35074 / DSM 20540 / JCM 6276 / NBRC 101906 / NCIMB 13154 / VKM Ac-1939 / CCM 2703 / MRP)</name>
    <dbReference type="NCBI Taxonomy" id="693977"/>
    <lineage>
        <taxon>Bacteria</taxon>
        <taxon>Thermotogati</taxon>
        <taxon>Deinococcota</taxon>
        <taxon>Deinococci</taxon>
        <taxon>Deinococcales</taxon>
        <taxon>Deinococcaceae</taxon>
        <taxon>Deinococcus</taxon>
    </lineage>
</organism>
<evidence type="ECO:0000313" key="3">
    <source>
        <dbReference type="Proteomes" id="UP000007718"/>
    </source>
</evidence>
<sequence length="202" mass="20852">MRRIKVALALLGAAVAGASAAQTGALVAPAVTVQQVTAAPAPTEVARQVLIQPSRLEAAVAPGYTTALLSFTLLSEVPTEVYLRPADPRLVFRGPPGGKVILTPYTLHSVSFLALSAHSGAVDIFNAAGQRIAQATYTVFPAKTVNQAAALNFSPLTGRTSVAYSVAPVPQGLRAPALSANVNLGYTPPDRVDGTVSLSVRW</sequence>
<dbReference type="STRING" id="693977.Deipr_0501"/>
<feature type="chain" id="PRO_5003259475" evidence="1">
    <location>
        <begin position="21"/>
        <end position="202"/>
    </location>
</feature>
<feature type="signal peptide" evidence="1">
    <location>
        <begin position="1"/>
        <end position="20"/>
    </location>
</feature>
<proteinExistence type="predicted"/>
<keyword evidence="3" id="KW-1185">Reference proteome</keyword>
<reference evidence="2 3" key="2">
    <citation type="journal article" date="2012" name="Stand. Genomic Sci.">
        <title>Complete genome sequence of the orange-red pigmented, radioresistant Deinococcus proteolyticus type strain (MRP(T)).</title>
        <authorList>
            <person name="Copeland A."/>
            <person name="Zeytun A."/>
            <person name="Yassawong M."/>
            <person name="Nolan M."/>
            <person name="Lucas S."/>
            <person name="Hammon N."/>
            <person name="Deshpande S."/>
            <person name="Cheng J.F."/>
            <person name="Han C."/>
            <person name="Tapia R."/>
            <person name="Goodwin L.A."/>
            <person name="Pitluck S."/>
            <person name="Mavromatis K."/>
            <person name="Liolios K."/>
            <person name="Pagani I."/>
            <person name="Ivanova N."/>
            <person name="Mikhailova N."/>
            <person name="Pati A."/>
            <person name="Chen A."/>
            <person name="Palaniappan K."/>
            <person name="Land M."/>
            <person name="Hauser L."/>
            <person name="Jeffries C.D."/>
            <person name="Brambilla E.M."/>
            <person name="Rohde M."/>
            <person name="Sikorski J."/>
            <person name="Pukall R."/>
            <person name="Goker M."/>
            <person name="Detter J.C."/>
            <person name="Woyke T."/>
            <person name="Bristow J."/>
            <person name="Eisen J.A."/>
            <person name="Markowitz V."/>
            <person name="Hugenholtz P."/>
            <person name="Kyrpides N.C."/>
            <person name="Klenk H.P."/>
            <person name="Lapidus A."/>
        </authorList>
    </citation>
    <scope>NUCLEOTIDE SEQUENCE [LARGE SCALE GENOMIC DNA]</scope>
    <source>
        <strain evidence="3">ATCC 35074 / DSM 20540 / JCM 6276 / NBRC 101906 / NCIMB 13154 / VKM Ac-1939 / CCM 2703 / MRP</strain>
    </source>
</reference>
<name>F0RKH8_DEIPM</name>
<gene>
    <name evidence="2" type="ordered locus">Deipr_0501</name>
</gene>
<accession>F0RKH8</accession>
<dbReference type="RefSeq" id="WP_013614277.1">
    <property type="nucleotide sequence ID" value="NC_015161.1"/>
</dbReference>